<dbReference type="InterPro" id="IPR000387">
    <property type="entry name" value="Tyr_Pase_dom"/>
</dbReference>
<feature type="domain" description="Tyrosine specific protein phosphatases" evidence="2">
    <location>
        <begin position="322"/>
        <end position="396"/>
    </location>
</feature>
<dbReference type="STRING" id="10195.A0A3M7SLC0"/>
<dbReference type="Proteomes" id="UP000276133">
    <property type="component" value="Unassembled WGS sequence"/>
</dbReference>
<organism evidence="3 4">
    <name type="scientific">Brachionus plicatilis</name>
    <name type="common">Marine rotifer</name>
    <name type="synonym">Brachionus muelleri</name>
    <dbReference type="NCBI Taxonomy" id="10195"/>
    <lineage>
        <taxon>Eukaryota</taxon>
        <taxon>Metazoa</taxon>
        <taxon>Spiralia</taxon>
        <taxon>Gnathifera</taxon>
        <taxon>Rotifera</taxon>
        <taxon>Eurotatoria</taxon>
        <taxon>Monogononta</taxon>
        <taxon>Pseudotrocha</taxon>
        <taxon>Ploima</taxon>
        <taxon>Brachionidae</taxon>
        <taxon>Brachionus</taxon>
    </lineage>
</organism>
<dbReference type="GO" id="GO:0004722">
    <property type="term" value="F:protein serine/threonine phosphatase activity"/>
    <property type="evidence" value="ECO:0007669"/>
    <property type="project" value="UniProtKB-EC"/>
</dbReference>
<sequence length="677" mass="79064">MARENIFVRHFFPINFPVFKPDHNFKSSKQHRTHLLKKKKIKNADRTNQVPLKEKKENLTSRENPSVNWLSSKVTIFKNILICRGSSDFVLPGEFSRTEMTNIWLVKHANGDLILDEEYRNLPDYRDFKTCYASQLMSNESKNRFLDIKAYDDSRVILDTCSQNNLSISTESMSDYYSETDYINANFVQGYSHEKKFIATQGPKKETINDFWRMIYQYRVSAIVMLTKLVEKGVERCTQYWPDKLNMPEVFGDYELTLKDQQKCGDYIKRTFDLVKLNNNKNTTMTTVLNTPTSISTRKILTVNQYYYPEWPDKDTPSTDPISILHLIRDVNRHHLAYQYPIVVHCSAGVGRTGTYITLDAMMEKINAEAKIDIFGFISKIRTRRQYLVQTSKQYIFIHEALYEYCLYGFTDIDVSHLVSYYKNSKESKQNAKRTRLEVEFEKLTTAFYPNSQAREAFSNENKHRNRNLDCICYDENRIRLSNLNGASYINATMIRGFEIANELIITQDPMQHTEFEFWKMLTEYECRIIVTLNKSIQNEFVYWPTEEQPIRNCECDCVKFVIQLVNGSSQSNQQNDSFNGMISRREFEIIEQKYSGTSKIYVTHFILNEEWPEDSIPSNKACILDLIGQVQKTGAKCERSRVAVHAHGGGSNCSWNLWTCLEFIPSPQIPSIAGRR</sequence>
<name>A0A3M7SLC0_BRAPC</name>
<protein>
    <submittedName>
        <fullName evidence="3">Receptor-type tyrosine-phosphatase epsilon isoform X1</fullName>
        <ecNumber evidence="3">3.1.3.16</ecNumber>
        <ecNumber evidence="3">3.1.3.41</ecNumber>
        <ecNumber evidence="3">3.1.3.48</ecNumber>
    </submittedName>
</protein>
<evidence type="ECO:0000313" key="4">
    <source>
        <dbReference type="Proteomes" id="UP000276133"/>
    </source>
</evidence>
<dbReference type="GO" id="GO:0004725">
    <property type="term" value="F:protein tyrosine phosphatase activity"/>
    <property type="evidence" value="ECO:0007669"/>
    <property type="project" value="UniProtKB-EC"/>
</dbReference>
<feature type="domain" description="Tyrosine-protein phosphatase" evidence="1">
    <location>
        <begin position="115"/>
        <end position="405"/>
    </location>
</feature>
<evidence type="ECO:0000259" key="1">
    <source>
        <dbReference type="PROSITE" id="PS50055"/>
    </source>
</evidence>
<dbReference type="InterPro" id="IPR000242">
    <property type="entry name" value="PTP_cat"/>
</dbReference>
<proteinExistence type="predicted"/>
<keyword evidence="3" id="KW-0675">Receptor</keyword>
<dbReference type="InterPro" id="IPR003595">
    <property type="entry name" value="Tyr_Pase_cat"/>
</dbReference>
<dbReference type="EC" id="3.1.3.41" evidence="3"/>
<keyword evidence="4" id="KW-1185">Reference proteome</keyword>
<dbReference type="SMART" id="SM00404">
    <property type="entry name" value="PTPc_motif"/>
    <property type="match status" value="1"/>
</dbReference>
<dbReference type="PANTHER" id="PTHR19134">
    <property type="entry name" value="RECEPTOR-TYPE TYROSINE-PROTEIN PHOSPHATASE"/>
    <property type="match status" value="1"/>
</dbReference>
<dbReference type="SMART" id="SM00194">
    <property type="entry name" value="PTPc"/>
    <property type="match status" value="2"/>
</dbReference>
<dbReference type="SUPFAM" id="SSF52799">
    <property type="entry name" value="(Phosphotyrosine protein) phosphatases II"/>
    <property type="match status" value="2"/>
</dbReference>
<keyword evidence="3" id="KW-0378">Hydrolase</keyword>
<dbReference type="EC" id="3.1.3.16" evidence="3"/>
<dbReference type="Pfam" id="PF00102">
    <property type="entry name" value="Y_phosphatase"/>
    <property type="match status" value="2"/>
</dbReference>
<evidence type="ECO:0000259" key="2">
    <source>
        <dbReference type="PROSITE" id="PS50056"/>
    </source>
</evidence>
<dbReference type="PANTHER" id="PTHR19134:SF495">
    <property type="entry name" value="TYROSINE-PROTEIN PHOSPHATASE 69D"/>
    <property type="match status" value="1"/>
</dbReference>
<dbReference type="AlphaFoldDB" id="A0A3M7SLC0"/>
<dbReference type="PRINTS" id="PR00700">
    <property type="entry name" value="PRTYPHPHTASE"/>
</dbReference>
<gene>
    <name evidence="3" type="ORF">BpHYR1_019550</name>
</gene>
<dbReference type="PROSITE" id="PS00383">
    <property type="entry name" value="TYR_PHOSPHATASE_1"/>
    <property type="match status" value="1"/>
</dbReference>
<feature type="domain" description="Tyrosine-protein phosphatase" evidence="1">
    <location>
        <begin position="437"/>
        <end position="650"/>
    </location>
</feature>
<dbReference type="CDD" id="cd00047">
    <property type="entry name" value="PTPc"/>
    <property type="match status" value="1"/>
</dbReference>
<comment type="caution">
    <text evidence="3">The sequence shown here is derived from an EMBL/GenBank/DDBJ whole genome shotgun (WGS) entry which is preliminary data.</text>
</comment>
<dbReference type="InterPro" id="IPR050348">
    <property type="entry name" value="Protein-Tyr_Phosphatase"/>
</dbReference>
<dbReference type="EC" id="3.1.3.48" evidence="3"/>
<dbReference type="InterPro" id="IPR016130">
    <property type="entry name" value="Tyr_Pase_AS"/>
</dbReference>
<dbReference type="OrthoDB" id="6144703at2759"/>
<accession>A0A3M7SLC0</accession>
<dbReference type="EMBL" id="REGN01001142">
    <property type="protein sequence ID" value="RNA36674.1"/>
    <property type="molecule type" value="Genomic_DNA"/>
</dbReference>
<dbReference type="Gene3D" id="3.90.190.10">
    <property type="entry name" value="Protein tyrosine phosphatase superfamily"/>
    <property type="match status" value="2"/>
</dbReference>
<reference evidence="3 4" key="1">
    <citation type="journal article" date="2018" name="Sci. Rep.">
        <title>Genomic signatures of local adaptation to the degree of environmental predictability in rotifers.</title>
        <authorList>
            <person name="Franch-Gras L."/>
            <person name="Hahn C."/>
            <person name="Garcia-Roger E.M."/>
            <person name="Carmona M.J."/>
            <person name="Serra M."/>
            <person name="Gomez A."/>
        </authorList>
    </citation>
    <scope>NUCLEOTIDE SEQUENCE [LARGE SCALE GENOMIC DNA]</scope>
    <source>
        <strain evidence="3">HYR1</strain>
    </source>
</reference>
<dbReference type="InterPro" id="IPR029021">
    <property type="entry name" value="Prot-tyrosine_phosphatase-like"/>
</dbReference>
<evidence type="ECO:0000313" key="3">
    <source>
        <dbReference type="EMBL" id="RNA36674.1"/>
    </source>
</evidence>
<dbReference type="PROSITE" id="PS50055">
    <property type="entry name" value="TYR_PHOSPHATASE_PTP"/>
    <property type="match status" value="2"/>
</dbReference>
<dbReference type="PROSITE" id="PS50056">
    <property type="entry name" value="TYR_PHOSPHATASE_2"/>
    <property type="match status" value="1"/>
</dbReference>